<feature type="region of interest" description="Disordered" evidence="1">
    <location>
        <begin position="1"/>
        <end position="23"/>
    </location>
</feature>
<keyword evidence="3" id="KW-1185">Reference proteome</keyword>
<reference evidence="2 3" key="1">
    <citation type="submission" date="2018-04" db="EMBL/GenBank/DDBJ databases">
        <authorList>
            <person name="Vogel A."/>
        </authorList>
    </citation>
    <scope>NUCLEOTIDE SEQUENCE [LARGE SCALE GENOMIC DNA]</scope>
</reference>
<gene>
    <name evidence="2" type="ORF">CCAM_LOCUS1967</name>
</gene>
<dbReference type="AlphaFoldDB" id="A0A484K2W7"/>
<accession>A0A484K2W7</accession>
<dbReference type="EMBL" id="OOIL02000104">
    <property type="protein sequence ID" value="VFQ60191.1"/>
    <property type="molecule type" value="Genomic_DNA"/>
</dbReference>
<evidence type="ECO:0000313" key="2">
    <source>
        <dbReference type="EMBL" id="VFQ60191.1"/>
    </source>
</evidence>
<name>A0A484K2W7_9ASTE</name>
<sequence length="92" mass="10206">MSLANLPPTAPPRHTQSHRVAVHRPTIGTGSPFYIFLGLQMSLLFSNSSPPNQGNHRNLPDSNFFTRSSFMMEKRGVSTSRWVNSSRIHAAA</sequence>
<protein>
    <submittedName>
        <fullName evidence="2">Uncharacterized protein</fullName>
    </submittedName>
</protein>
<evidence type="ECO:0000313" key="3">
    <source>
        <dbReference type="Proteomes" id="UP000595140"/>
    </source>
</evidence>
<dbReference type="Proteomes" id="UP000595140">
    <property type="component" value="Unassembled WGS sequence"/>
</dbReference>
<organism evidence="2 3">
    <name type="scientific">Cuscuta campestris</name>
    <dbReference type="NCBI Taxonomy" id="132261"/>
    <lineage>
        <taxon>Eukaryota</taxon>
        <taxon>Viridiplantae</taxon>
        <taxon>Streptophyta</taxon>
        <taxon>Embryophyta</taxon>
        <taxon>Tracheophyta</taxon>
        <taxon>Spermatophyta</taxon>
        <taxon>Magnoliopsida</taxon>
        <taxon>eudicotyledons</taxon>
        <taxon>Gunneridae</taxon>
        <taxon>Pentapetalae</taxon>
        <taxon>asterids</taxon>
        <taxon>lamiids</taxon>
        <taxon>Solanales</taxon>
        <taxon>Convolvulaceae</taxon>
        <taxon>Cuscuteae</taxon>
        <taxon>Cuscuta</taxon>
        <taxon>Cuscuta subgen. Grammica</taxon>
        <taxon>Cuscuta sect. Cleistogrammica</taxon>
    </lineage>
</organism>
<evidence type="ECO:0000256" key="1">
    <source>
        <dbReference type="SAM" id="MobiDB-lite"/>
    </source>
</evidence>
<proteinExistence type="predicted"/>